<keyword evidence="1" id="KW-1133">Transmembrane helix</keyword>
<dbReference type="Proteomes" id="UP000004348">
    <property type="component" value="Chromosome"/>
</dbReference>
<organism evidence="2">
    <name type="scientific">Candidatus Nitrosarchaeum limnium SFB1</name>
    <dbReference type="NCBI Taxonomy" id="886738"/>
    <lineage>
        <taxon>Archaea</taxon>
        <taxon>Nitrososphaerota</taxon>
        <taxon>Nitrososphaeria</taxon>
        <taxon>Nitrosopumilales</taxon>
        <taxon>Nitrosopumilaceae</taxon>
        <taxon>Nitrosarchaeum</taxon>
    </lineage>
</organism>
<sequence>MNIFNYRYLLKISTLSIIFIFLSILSINLSDTSNFYLIPTLQSVHAQSITEDCVSFNPDNVQVKHENNLWKVVDGNHSILAFNNQAGAQKSIDIIKRYDMNESCFVGRPNPSLQYFLVNNGSPIGSFQNEDCISFNPNSISVKQIDGRWKIVQGNLWILDFGTNQNEANNSLNIIKNYGFTKQCFVDRPNPPMQYFRVDAVDTDGDGILDQWETSGIDINNDGIIDLDLSAMGADPLHKDVFVEVDYMEFHKPLSGTLENVIQSFAKAPVTNPDGTNGIKLHVLVDEQIAHQNNLVMWNDFDIIKSNSFGTVSERNNLNSQNIINSKMKVFHYALYVHQYNSGGSSGLARGIVSDDFIVSLGATGWTRNSFGNHTIGSSIQQEGTFMHELGHTLGLFHGGGDGENNKPNYISVMSYSRQTGGLISNRNLDYSNETISVLNENSLNENNGIPSSYNVLTPYGQGVSSSAWSFTNTNQSIDWNGDGDQTDNSVKANINRNTDGSGNAVFSNLDGYNDWASIKYDFNGNVNDLSASGLSADAIMPVSFAEPELSAEMEKEFLFSHGIALQNILNSLPDDKFSNSTMAKTVKSNLLNDITGKTNSLQFYISNNNYWNALNKIYEIRESFDGSFGGSPQNDVISDKITQQKIISIIDNAIGSYTNALNPTSISLPETNLIVTYKMEGGWIKQLKPNSQNNSLVIDVTTIKSGELDLILPRTIIDAKSEKNDDVSFLVIVDGKKTDIVDTKIHSLRMLTIPVPSGAEKIEIIGSSVIPEFKELTLMVLGSSFLLIALIGRKFRNIWKSKD</sequence>
<dbReference type="Gene3D" id="3.40.390.10">
    <property type="entry name" value="Collagenase (Catalytic Domain)"/>
    <property type="match status" value="1"/>
</dbReference>
<dbReference type="InterPro" id="IPR027560">
    <property type="entry name" value="PEFG-CTERM"/>
</dbReference>
<dbReference type="EMBL" id="AEGP01000036">
    <property type="protein sequence ID" value="EGG42133.1"/>
    <property type="molecule type" value="Genomic_DNA"/>
</dbReference>
<dbReference type="NCBIfam" id="TIGR04296">
    <property type="entry name" value="PEFG-CTERM"/>
    <property type="match status" value="1"/>
</dbReference>
<dbReference type="HOGENOM" id="CLU_350110_0_0_2"/>
<dbReference type="GO" id="GO:0008237">
    <property type="term" value="F:metallopeptidase activity"/>
    <property type="evidence" value="ECO:0007669"/>
    <property type="project" value="InterPro"/>
</dbReference>
<evidence type="ECO:0000256" key="1">
    <source>
        <dbReference type="SAM" id="Phobius"/>
    </source>
</evidence>
<proteinExistence type="predicted"/>
<protein>
    <submittedName>
        <fullName evidence="2">Uncharacterized protein</fullName>
    </submittedName>
</protein>
<accession>F3KKI4</accession>
<keyword evidence="1" id="KW-0472">Membrane</keyword>
<evidence type="ECO:0000313" key="2">
    <source>
        <dbReference type="EMBL" id="EGG42133.1"/>
    </source>
</evidence>
<name>F3KKI4_9ARCH</name>
<dbReference type="InterPro" id="IPR024079">
    <property type="entry name" value="MetalloPept_cat_dom_sf"/>
</dbReference>
<dbReference type="SUPFAM" id="SSF55486">
    <property type="entry name" value="Metalloproteases ('zincins'), catalytic domain"/>
    <property type="match status" value="1"/>
</dbReference>
<reference evidence="2" key="1">
    <citation type="journal article" date="2011" name="PLoS ONE">
        <title>Genome of a low-salinity ammonia-oxidizing archaeon determined by single-cell and metagenomic analysis.</title>
        <authorList>
            <person name="Blainey P.C."/>
            <person name="Mosier A.C."/>
            <person name="Potanina A."/>
            <person name="Francis C.A."/>
            <person name="Quake S.R."/>
        </authorList>
    </citation>
    <scope>NUCLEOTIDE SEQUENCE [LARGE SCALE GENOMIC DNA]</scope>
    <source>
        <strain evidence="2">SFB1</strain>
    </source>
</reference>
<gene>
    <name evidence="2" type="ORF">Nlim_1002</name>
</gene>
<dbReference type="AlphaFoldDB" id="F3KKI4"/>
<feature type="transmembrane region" description="Helical" evidence="1">
    <location>
        <begin position="12"/>
        <end position="29"/>
    </location>
</feature>
<comment type="caution">
    <text evidence="2">The sequence shown here is derived from an EMBL/GenBank/DDBJ whole genome shotgun (WGS) entry which is preliminary data.</text>
</comment>
<keyword evidence="1" id="KW-0812">Transmembrane</keyword>